<keyword evidence="1" id="KW-0732">Signal</keyword>
<feature type="chain" id="PRO_5040452776" evidence="1">
    <location>
        <begin position="20"/>
        <end position="1190"/>
    </location>
</feature>
<evidence type="ECO:0000256" key="1">
    <source>
        <dbReference type="SAM" id="SignalP"/>
    </source>
</evidence>
<evidence type="ECO:0000259" key="2">
    <source>
        <dbReference type="Pfam" id="PF20041"/>
    </source>
</evidence>
<name>A0A9Q3V4B8_9FLAO</name>
<dbReference type="EMBL" id="JAJNAY010000001">
    <property type="protein sequence ID" value="MCD1117458.1"/>
    <property type="molecule type" value="Genomic_DNA"/>
</dbReference>
<feature type="domain" description="DUF6443" evidence="2">
    <location>
        <begin position="39"/>
        <end position="155"/>
    </location>
</feature>
<reference evidence="3" key="1">
    <citation type="submission" date="2021-11" db="EMBL/GenBank/DDBJ databases">
        <title>Description of novel Chryseobacterium species.</title>
        <authorList>
            <person name="Saticioglu I.B."/>
            <person name="Ay H."/>
            <person name="Altun S."/>
            <person name="Duman M."/>
        </authorList>
    </citation>
    <scope>NUCLEOTIDE SEQUENCE</scope>
    <source>
        <strain evidence="3">C-17</strain>
    </source>
</reference>
<dbReference type="RefSeq" id="WP_230669378.1">
    <property type="nucleotide sequence ID" value="NZ_JAJNAY010000001.1"/>
</dbReference>
<dbReference type="AlphaFoldDB" id="A0A9Q3V4B8"/>
<keyword evidence="4" id="KW-1185">Reference proteome</keyword>
<dbReference type="InterPro" id="IPR045619">
    <property type="entry name" value="DUF6443"/>
</dbReference>
<dbReference type="NCBIfam" id="TIGR03696">
    <property type="entry name" value="Rhs_assc_core"/>
    <property type="match status" value="1"/>
</dbReference>
<dbReference type="Pfam" id="PF20041">
    <property type="entry name" value="DUF6443"/>
    <property type="match status" value="1"/>
</dbReference>
<sequence>MKKIIIPISTLFVVGLSHAQALNLSTDQNYVYSKTYLDYDTNNQAIKATETVQYLDGLGRPKQVVNIKASPLQRDIVSHIEYDGFGRQALDYLPVPQGGTMNGAIVPNPLANASNTPLGNEVIFAKKEFENSPLDRILEQKQVGQAWSDKPVKFNYDANIDGEVKKFTATFDYTNLESKLTLSTSYTIAQLYKNMVTDEDGNKTIEYKNGRGQVLLIRKVLSDTENADTYYVYNNYDQLAYVIPPLAADAVKNLTSGLFPDITLNNLCYQYKYDSRNRLVEKKLPGKGWEYMVYDKTDRLIFTQDAVMHPSKKWLFTKYDQFGRVAYTGVIHLPGQTREELQAITNNQVITEKREGSLFSNGILIFYSNDMYSQIETVLSVNYYDNYPRETPPIPSQILGQDVLSQYSQNSNISTKSLPVASYVKNIEDDNWTKNYTWYDQKGRPIGSHSINHLGGYTKTESELDFSGTPKMVVTRHKRLDSDTEKVITENFTYDHQNRLMTHTHKVDNNPVEYLAQNIYNELSQLESKKVGGTSLGSGLQQVDYLYNIRGWMTQINDPGNLVNGDLFGYKIKYNQVEGEQTPNNDFSTLQVKPKYNGNIAEIDWKTSTQENEPLKRYGYVYDGLNRLKAGFYQKDINPTAKEYFEKIDYDLNGNIMRLQRSAELMTGNTAAFKIDNLKYDYIGNRLTKVTEEEIGKSDGYPYLASHNTIEYDNNVTNGNGNMTKHLDKGISSIQYNYLNLPKQITQNAQITNYIYRADGVKVKKLFGDIETNYLDGFQYKSTKSSGVGNGGGFGTIDDPNEVAVMKLRIIPTSEGYFDALSNQYIYNYTDHLGNVRLSYSDTNKDGIVQARQYFVSECNGNWNPPFEFPICIDNWKPGEIVEINNYYPFGLLHNYTTTTQNAYQYKYNGKELQETGMYDYGARMYMPDIGRWGVIDPLAEVYRRHSPYNYVVNNPIRFIDPDGMRIRWASWGDVQNDEELSKTFSSRKEYREARRELKKQYREVVNNSETASLIYNDLEKDSNTHTIFATKENGGSTVKNDDGGTTIKMGIGNGSDKYLEGVSSLEANIQATVAHEGGHAWLKMKGIEGEMSAPDLSSMPEFKISAFNSYVENRERRASHIENIIRGELINNGIKNMNLSSEYSAQMMRYDSKSFLKMQLQTVPLKLLENNPYNANDYLNRVYKISDIK</sequence>
<dbReference type="InterPro" id="IPR050708">
    <property type="entry name" value="T6SS_VgrG/RHS"/>
</dbReference>
<gene>
    <name evidence="3" type="ORF">LO744_11365</name>
</gene>
<dbReference type="Proteomes" id="UP001108025">
    <property type="component" value="Unassembled WGS sequence"/>
</dbReference>
<dbReference type="Gene3D" id="2.180.10.10">
    <property type="entry name" value="RHS repeat-associated core"/>
    <property type="match status" value="1"/>
</dbReference>
<accession>A0A9Q3V4B8</accession>
<evidence type="ECO:0000313" key="4">
    <source>
        <dbReference type="Proteomes" id="UP001108025"/>
    </source>
</evidence>
<dbReference type="PANTHER" id="PTHR32305:SF15">
    <property type="entry name" value="PROTEIN RHSA-RELATED"/>
    <property type="match status" value="1"/>
</dbReference>
<feature type="signal peptide" evidence="1">
    <location>
        <begin position="1"/>
        <end position="19"/>
    </location>
</feature>
<evidence type="ECO:0000313" key="3">
    <source>
        <dbReference type="EMBL" id="MCD1117458.1"/>
    </source>
</evidence>
<dbReference type="PANTHER" id="PTHR32305">
    <property type="match status" value="1"/>
</dbReference>
<organism evidence="3 4">
    <name type="scientific">Chryseobacterium turcicum</name>
    <dbReference type="NCBI Taxonomy" id="2898076"/>
    <lineage>
        <taxon>Bacteria</taxon>
        <taxon>Pseudomonadati</taxon>
        <taxon>Bacteroidota</taxon>
        <taxon>Flavobacteriia</taxon>
        <taxon>Flavobacteriales</taxon>
        <taxon>Weeksellaceae</taxon>
        <taxon>Chryseobacterium group</taxon>
        <taxon>Chryseobacterium</taxon>
    </lineage>
</organism>
<proteinExistence type="predicted"/>
<dbReference type="InterPro" id="IPR022385">
    <property type="entry name" value="Rhs_assc_core"/>
</dbReference>
<protein>
    <submittedName>
        <fullName evidence="3">RHS repeat-associated core domain-containing protein</fullName>
    </submittedName>
</protein>
<comment type="caution">
    <text evidence="3">The sequence shown here is derived from an EMBL/GenBank/DDBJ whole genome shotgun (WGS) entry which is preliminary data.</text>
</comment>